<keyword evidence="2" id="KW-0732">Signal</keyword>
<evidence type="ECO:0000313" key="4">
    <source>
        <dbReference type="Proteomes" id="UP000317835"/>
    </source>
</evidence>
<accession>A0A518H5J1</accession>
<dbReference type="AlphaFoldDB" id="A0A518H5J1"/>
<dbReference type="SUPFAM" id="SSF56954">
    <property type="entry name" value="Outer membrane efflux proteins (OEP)"/>
    <property type="match status" value="1"/>
</dbReference>
<dbReference type="KEGG" id="tpla:ElP_40170"/>
<sequence length="327" mass="35895" precursor="true">MSPRITRSAMTGASLIALLLALPAPAGARVAIEPPPEQEGGDRPEGSSRTGSEPGLPEQFRELRRLLDQEREVRRQAEERLADREQVILELIEKLARAEVEADQLREAARAQADHPAAGPGEADEPRDGPRPGRLDAPDQARVAEARVEAARSRLEAAEMRLDACRQRIEELDRAMASGVASAGEGFEGRMALADAQAQLAESRAQLVEAEFQLGRVLRGQEGDPGPEADRDEARIEPGVRVGGDSDEHDYGIELEDVVDTADRILDLIRGIDEDFGGDRGLPLRDELDEDFEVEVEVEGDLIDEVFDTADRILDLIQGIRRDRRGR</sequence>
<proteinExistence type="predicted"/>
<keyword evidence="4" id="KW-1185">Reference proteome</keyword>
<evidence type="ECO:0000256" key="1">
    <source>
        <dbReference type="SAM" id="MobiDB-lite"/>
    </source>
</evidence>
<feature type="signal peptide" evidence="2">
    <location>
        <begin position="1"/>
        <end position="28"/>
    </location>
</feature>
<feature type="region of interest" description="Disordered" evidence="1">
    <location>
        <begin position="218"/>
        <end position="248"/>
    </location>
</feature>
<feature type="region of interest" description="Disordered" evidence="1">
    <location>
        <begin position="29"/>
        <end position="61"/>
    </location>
</feature>
<gene>
    <name evidence="3" type="ORF">ElP_40170</name>
</gene>
<feature type="region of interest" description="Disordered" evidence="1">
    <location>
        <begin position="106"/>
        <end position="150"/>
    </location>
</feature>
<protein>
    <recommendedName>
        <fullName evidence="5">Chromosome partition protein Smc</fullName>
    </recommendedName>
</protein>
<dbReference type="RefSeq" id="WP_145272146.1">
    <property type="nucleotide sequence ID" value="NZ_CP036426.1"/>
</dbReference>
<name>A0A518H5J1_9BACT</name>
<evidence type="ECO:0000256" key="2">
    <source>
        <dbReference type="SAM" id="SignalP"/>
    </source>
</evidence>
<evidence type="ECO:0000313" key="3">
    <source>
        <dbReference type="EMBL" id="QDV36105.1"/>
    </source>
</evidence>
<feature type="compositionally biased region" description="Basic and acidic residues" evidence="1">
    <location>
        <begin position="124"/>
        <end position="150"/>
    </location>
</feature>
<organism evidence="3 4">
    <name type="scientific">Tautonia plasticadhaerens</name>
    <dbReference type="NCBI Taxonomy" id="2527974"/>
    <lineage>
        <taxon>Bacteria</taxon>
        <taxon>Pseudomonadati</taxon>
        <taxon>Planctomycetota</taxon>
        <taxon>Planctomycetia</taxon>
        <taxon>Isosphaerales</taxon>
        <taxon>Isosphaeraceae</taxon>
        <taxon>Tautonia</taxon>
    </lineage>
</organism>
<dbReference type="EMBL" id="CP036426">
    <property type="protein sequence ID" value="QDV36105.1"/>
    <property type="molecule type" value="Genomic_DNA"/>
</dbReference>
<dbReference type="Proteomes" id="UP000317835">
    <property type="component" value="Chromosome"/>
</dbReference>
<evidence type="ECO:0008006" key="5">
    <source>
        <dbReference type="Google" id="ProtNLM"/>
    </source>
</evidence>
<reference evidence="3 4" key="1">
    <citation type="submission" date="2019-02" db="EMBL/GenBank/DDBJ databases">
        <title>Deep-cultivation of Planctomycetes and their phenomic and genomic characterization uncovers novel biology.</title>
        <authorList>
            <person name="Wiegand S."/>
            <person name="Jogler M."/>
            <person name="Boedeker C."/>
            <person name="Pinto D."/>
            <person name="Vollmers J."/>
            <person name="Rivas-Marin E."/>
            <person name="Kohn T."/>
            <person name="Peeters S.H."/>
            <person name="Heuer A."/>
            <person name="Rast P."/>
            <person name="Oberbeckmann S."/>
            <person name="Bunk B."/>
            <person name="Jeske O."/>
            <person name="Meyerdierks A."/>
            <person name="Storesund J.E."/>
            <person name="Kallscheuer N."/>
            <person name="Luecker S."/>
            <person name="Lage O.M."/>
            <person name="Pohl T."/>
            <person name="Merkel B.J."/>
            <person name="Hornburger P."/>
            <person name="Mueller R.-W."/>
            <person name="Bruemmer F."/>
            <person name="Labrenz M."/>
            <person name="Spormann A.M."/>
            <person name="Op den Camp H."/>
            <person name="Overmann J."/>
            <person name="Amann R."/>
            <person name="Jetten M.S.M."/>
            <person name="Mascher T."/>
            <person name="Medema M.H."/>
            <person name="Devos D.P."/>
            <person name="Kaster A.-K."/>
            <person name="Ovreas L."/>
            <person name="Rohde M."/>
            <person name="Galperin M.Y."/>
            <person name="Jogler C."/>
        </authorList>
    </citation>
    <scope>NUCLEOTIDE SEQUENCE [LARGE SCALE GENOMIC DNA]</scope>
    <source>
        <strain evidence="3 4">ElP</strain>
    </source>
</reference>
<feature type="compositionally biased region" description="Basic and acidic residues" evidence="1">
    <location>
        <begin position="228"/>
        <end position="248"/>
    </location>
</feature>
<feature type="chain" id="PRO_5022143709" description="Chromosome partition protein Smc" evidence="2">
    <location>
        <begin position="29"/>
        <end position="327"/>
    </location>
</feature>